<dbReference type="CDD" id="cd07989">
    <property type="entry name" value="LPLAT_AGPAT-like"/>
    <property type="match status" value="1"/>
</dbReference>
<keyword evidence="10" id="KW-1185">Reference proteome</keyword>
<dbReference type="PANTHER" id="PTHR10434:SF64">
    <property type="entry name" value="1-ACYL-SN-GLYCEROL-3-PHOSPHATE ACYLTRANSFERASE-RELATED"/>
    <property type="match status" value="1"/>
</dbReference>
<evidence type="ECO:0000256" key="7">
    <source>
        <dbReference type="RuleBase" id="RU361267"/>
    </source>
</evidence>
<dbReference type="GO" id="GO:0016746">
    <property type="term" value="F:acyltransferase activity"/>
    <property type="evidence" value="ECO:0007669"/>
    <property type="project" value="UniProtKB-KW"/>
</dbReference>
<evidence type="ECO:0000256" key="3">
    <source>
        <dbReference type="ARBA" id="ARBA00022516"/>
    </source>
</evidence>
<comment type="catalytic activity">
    <reaction evidence="7">
        <text>a 1-acyl-sn-glycero-3-phosphate + an acyl-CoA = a 1,2-diacyl-sn-glycero-3-phosphate + CoA</text>
        <dbReference type="Rhea" id="RHEA:19709"/>
        <dbReference type="ChEBI" id="CHEBI:57287"/>
        <dbReference type="ChEBI" id="CHEBI:57970"/>
        <dbReference type="ChEBI" id="CHEBI:58342"/>
        <dbReference type="ChEBI" id="CHEBI:58608"/>
        <dbReference type="EC" id="2.3.1.51"/>
    </reaction>
</comment>
<keyword evidence="5 7" id="KW-0443">Lipid metabolism</keyword>
<dbReference type="EMBL" id="JACOPG010000003">
    <property type="protein sequence ID" value="MBC5686608.1"/>
    <property type="molecule type" value="Genomic_DNA"/>
</dbReference>
<dbReference type="EC" id="2.3.1.51" evidence="7"/>
<keyword evidence="7" id="KW-1208">Phospholipid metabolism</keyword>
<organism evidence="9 10">
    <name type="scientific">Roseburia lenta</name>
    <dbReference type="NCBI Taxonomy" id="2763061"/>
    <lineage>
        <taxon>Bacteria</taxon>
        <taxon>Bacillati</taxon>
        <taxon>Bacillota</taxon>
        <taxon>Clostridia</taxon>
        <taxon>Lachnospirales</taxon>
        <taxon>Lachnospiraceae</taxon>
        <taxon>Roseburia</taxon>
    </lineage>
</organism>
<dbReference type="Proteomes" id="UP000643810">
    <property type="component" value="Unassembled WGS sequence"/>
</dbReference>
<dbReference type="InterPro" id="IPR004552">
    <property type="entry name" value="AGP_acyltrans"/>
</dbReference>
<reference evidence="9 10" key="1">
    <citation type="submission" date="2020-08" db="EMBL/GenBank/DDBJ databases">
        <title>Genome public.</title>
        <authorList>
            <person name="Liu C."/>
            <person name="Sun Q."/>
        </authorList>
    </citation>
    <scope>NUCLEOTIDE SEQUENCE [LARGE SCALE GENOMIC DNA]</scope>
    <source>
        <strain evidence="9 10">NSJ-9</strain>
    </source>
</reference>
<dbReference type="SUPFAM" id="SSF69593">
    <property type="entry name" value="Glycerol-3-phosphate (1)-acyltransferase"/>
    <property type="match status" value="1"/>
</dbReference>
<dbReference type="RefSeq" id="WP_118281520.1">
    <property type="nucleotide sequence ID" value="NZ_JACOPG010000003.1"/>
</dbReference>
<keyword evidence="6 7" id="KW-0012">Acyltransferase</keyword>
<keyword evidence="7" id="KW-0594">Phospholipid biosynthesis</keyword>
<evidence type="ECO:0000256" key="6">
    <source>
        <dbReference type="ARBA" id="ARBA00023315"/>
    </source>
</evidence>
<evidence type="ECO:0000259" key="8">
    <source>
        <dbReference type="SMART" id="SM00563"/>
    </source>
</evidence>
<name>A0ABR7GGN7_9FIRM</name>
<evidence type="ECO:0000256" key="1">
    <source>
        <dbReference type="ARBA" id="ARBA00005189"/>
    </source>
</evidence>
<protein>
    <recommendedName>
        <fullName evidence="7">1-acyl-sn-glycerol-3-phosphate acyltransferase</fullName>
        <ecNumber evidence="7">2.3.1.51</ecNumber>
    </recommendedName>
</protein>
<comment type="similarity">
    <text evidence="2 7">Belongs to the 1-acyl-sn-glycerol-3-phosphate acyltransferase family.</text>
</comment>
<sequence>MLRAIMALLFAFLFLVVGIPVLGIEWLYGKINKKGAELSSLRIVQWAFSTIIGICGTDVIVKGAENIPAEEAVVYVGNHRSIFDVVIGYTHCPGLTGFIAKDNLEKIPLLRVWMRRLHCLFLDRTNPRDGLRVILAAIDDIKRGISIFVFPEGTRTKTGQMAPFKEGTFKISTKTGCAIIPVAITGTDEILRNHMPFVKKTTVVFHYGKPIYPDQLEADQKKHIGAYTQSVIADMLSEDKDLIL</sequence>
<keyword evidence="3 7" id="KW-0444">Lipid biosynthesis</keyword>
<dbReference type="InterPro" id="IPR002123">
    <property type="entry name" value="Plipid/glycerol_acylTrfase"/>
</dbReference>
<keyword evidence="4 7" id="KW-0808">Transferase</keyword>
<comment type="domain">
    <text evidence="7">The HXXXXD motif is essential for acyltransferase activity and may constitute the binding site for the phosphate moiety of the glycerol-3-phosphate.</text>
</comment>
<gene>
    <name evidence="9" type="ORF">H8R94_08370</name>
</gene>
<feature type="domain" description="Phospholipid/glycerol acyltransferase" evidence="8">
    <location>
        <begin position="73"/>
        <end position="187"/>
    </location>
</feature>
<comment type="caution">
    <text evidence="9">The sequence shown here is derived from an EMBL/GenBank/DDBJ whole genome shotgun (WGS) entry which is preliminary data.</text>
</comment>
<dbReference type="PANTHER" id="PTHR10434">
    <property type="entry name" value="1-ACYL-SN-GLYCEROL-3-PHOSPHATE ACYLTRANSFERASE"/>
    <property type="match status" value="1"/>
</dbReference>
<dbReference type="NCBIfam" id="TIGR00530">
    <property type="entry name" value="AGP_acyltrn"/>
    <property type="match status" value="1"/>
</dbReference>
<evidence type="ECO:0000256" key="5">
    <source>
        <dbReference type="ARBA" id="ARBA00023098"/>
    </source>
</evidence>
<proteinExistence type="inferred from homology"/>
<comment type="pathway">
    <text evidence="1">Lipid metabolism.</text>
</comment>
<dbReference type="Pfam" id="PF01553">
    <property type="entry name" value="Acyltransferase"/>
    <property type="match status" value="1"/>
</dbReference>
<dbReference type="SMART" id="SM00563">
    <property type="entry name" value="PlsC"/>
    <property type="match status" value="1"/>
</dbReference>
<evidence type="ECO:0000256" key="2">
    <source>
        <dbReference type="ARBA" id="ARBA00008655"/>
    </source>
</evidence>
<accession>A0ABR7GGN7</accession>
<evidence type="ECO:0000256" key="4">
    <source>
        <dbReference type="ARBA" id="ARBA00022679"/>
    </source>
</evidence>
<evidence type="ECO:0000313" key="10">
    <source>
        <dbReference type="Proteomes" id="UP000643810"/>
    </source>
</evidence>
<evidence type="ECO:0000313" key="9">
    <source>
        <dbReference type="EMBL" id="MBC5686608.1"/>
    </source>
</evidence>